<evidence type="ECO:0000256" key="3">
    <source>
        <dbReference type="ARBA" id="ARBA00022801"/>
    </source>
</evidence>
<sequence length="331" mass="36549">MNGKRWIALGIAVVLIIVSIGFNFVSSLAFGGWKEEINSSDQFAETVIEEGSGLNKIAVLNVEGVIQDTGANNSFLPQAGYNHDVFLKRLEHAGDDNSVKGIILRLNTPGGGVVESEEIHDEILELKEKTDKPIYVSMGSMTASAGYYISAPVDKIYASPSTITGSIGVIMQSMNYSELAEKVGVKWETIKSGPHKDIMSPNREMTDEERDILQSMIDNSYDEFVRVVSEGREIDESKVRELADGRIYDGRQAKDVDLVDDLGNLEDTFEAMKKDLGDSNLQVIQYKQNLGFNSLFEMTAAKLMGPDKDLLGIQQLLSTPQSPKLMYLYSE</sequence>
<dbReference type="InterPro" id="IPR047272">
    <property type="entry name" value="S49_SppA_C"/>
</dbReference>
<dbReference type="PANTHER" id="PTHR42987:SF7">
    <property type="entry name" value="SIGNAL PEPTIDE PEPTIDASE SPPA-RELATED"/>
    <property type="match status" value="1"/>
</dbReference>
<dbReference type="InterPro" id="IPR004635">
    <property type="entry name" value="Pept_S49_SppA"/>
</dbReference>
<dbReference type="AlphaFoldDB" id="A0A0J6CW51"/>
<feature type="domain" description="Peptidase S49" evidence="6">
    <location>
        <begin position="128"/>
        <end position="275"/>
    </location>
</feature>
<evidence type="ECO:0000256" key="1">
    <source>
        <dbReference type="ARBA" id="ARBA00008683"/>
    </source>
</evidence>
<dbReference type="PATRIC" id="fig|157733.3.peg.1312"/>
<dbReference type="NCBIfam" id="TIGR00706">
    <property type="entry name" value="SppA_dom"/>
    <property type="match status" value="1"/>
</dbReference>
<dbReference type="STRING" id="157733.AB986_16135"/>
<keyword evidence="2" id="KW-0645">Protease</keyword>
<comment type="caution">
    <text evidence="7">The sequence shown here is derived from an EMBL/GenBank/DDBJ whole genome shotgun (WGS) entry which is preliminary data.</text>
</comment>
<dbReference type="InterPro" id="IPR029045">
    <property type="entry name" value="ClpP/crotonase-like_dom_sf"/>
</dbReference>
<evidence type="ECO:0000256" key="5">
    <source>
        <dbReference type="SAM" id="Phobius"/>
    </source>
</evidence>
<keyword evidence="5" id="KW-1133">Transmembrane helix</keyword>
<gene>
    <name evidence="7" type="ORF">AB986_16135</name>
</gene>
<dbReference type="CDD" id="cd07023">
    <property type="entry name" value="S49_Sppa_N_C"/>
    <property type="match status" value="1"/>
</dbReference>
<evidence type="ECO:0000256" key="2">
    <source>
        <dbReference type="ARBA" id="ARBA00022670"/>
    </source>
</evidence>
<dbReference type="OrthoDB" id="9764363at2"/>
<keyword evidence="5" id="KW-0472">Membrane</keyword>
<feature type="transmembrane region" description="Helical" evidence="5">
    <location>
        <begin position="6"/>
        <end position="30"/>
    </location>
</feature>
<keyword evidence="3" id="KW-0378">Hydrolase</keyword>
<keyword evidence="8" id="KW-1185">Reference proteome</keyword>
<keyword evidence="5" id="KW-0812">Transmembrane</keyword>
<reference evidence="7" key="1">
    <citation type="submission" date="2015-06" db="EMBL/GenBank/DDBJ databases">
        <authorList>
            <person name="Liu B."/>
            <person name="Wang J."/>
            <person name="Zhu Y."/>
            <person name="Liu G."/>
            <person name="Chen Q."/>
            <person name="Zheng C."/>
            <person name="Che J."/>
            <person name="Ge C."/>
            <person name="Shi H."/>
            <person name="Pan Z."/>
            <person name="Liu X."/>
        </authorList>
    </citation>
    <scope>NUCLEOTIDE SEQUENCE [LARGE SCALE GENOMIC DNA]</scope>
    <source>
        <strain evidence="7">DSM 16346</strain>
    </source>
</reference>
<dbReference type="Gene3D" id="3.90.226.10">
    <property type="entry name" value="2-enoyl-CoA Hydratase, Chain A, domain 1"/>
    <property type="match status" value="2"/>
</dbReference>
<dbReference type="InterPro" id="IPR002142">
    <property type="entry name" value="Peptidase_S49"/>
</dbReference>
<dbReference type="EMBL" id="LELK01000004">
    <property type="protein sequence ID" value="KMM37383.1"/>
    <property type="molecule type" value="Genomic_DNA"/>
</dbReference>
<evidence type="ECO:0000256" key="4">
    <source>
        <dbReference type="ARBA" id="ARBA00022825"/>
    </source>
</evidence>
<organism evidence="7 8">
    <name type="scientific">Guptibacillus hwajinpoensis</name>
    <dbReference type="NCBI Taxonomy" id="208199"/>
    <lineage>
        <taxon>Bacteria</taxon>
        <taxon>Bacillati</taxon>
        <taxon>Bacillota</taxon>
        <taxon>Bacilli</taxon>
        <taxon>Bacillales</taxon>
        <taxon>Guptibacillaceae</taxon>
        <taxon>Guptibacillus</taxon>
    </lineage>
</organism>
<dbReference type="Pfam" id="PF01343">
    <property type="entry name" value="Peptidase_S49"/>
    <property type="match status" value="1"/>
</dbReference>
<name>A0A0J6CW51_9BACL</name>
<evidence type="ECO:0000259" key="6">
    <source>
        <dbReference type="Pfam" id="PF01343"/>
    </source>
</evidence>
<dbReference type="Proteomes" id="UP000035996">
    <property type="component" value="Unassembled WGS sequence"/>
</dbReference>
<keyword evidence="4" id="KW-0720">Serine protease</keyword>
<evidence type="ECO:0000313" key="7">
    <source>
        <dbReference type="EMBL" id="KMM37383.1"/>
    </source>
</evidence>
<dbReference type="RefSeq" id="WP_048312324.1">
    <property type="nucleotide sequence ID" value="NZ_CP119526.1"/>
</dbReference>
<comment type="similarity">
    <text evidence="1">Belongs to the peptidase S49 family.</text>
</comment>
<proteinExistence type="inferred from homology"/>
<accession>A0A0J6CW51</accession>
<dbReference type="PANTHER" id="PTHR42987">
    <property type="entry name" value="PEPTIDASE S49"/>
    <property type="match status" value="1"/>
</dbReference>
<dbReference type="GO" id="GO:0008236">
    <property type="term" value="F:serine-type peptidase activity"/>
    <property type="evidence" value="ECO:0007669"/>
    <property type="project" value="UniProtKB-KW"/>
</dbReference>
<protein>
    <recommendedName>
        <fullName evidence="6">Peptidase S49 domain-containing protein</fullName>
    </recommendedName>
</protein>
<evidence type="ECO:0000313" key="8">
    <source>
        <dbReference type="Proteomes" id="UP000035996"/>
    </source>
</evidence>
<dbReference type="GO" id="GO:0006508">
    <property type="term" value="P:proteolysis"/>
    <property type="evidence" value="ECO:0007669"/>
    <property type="project" value="UniProtKB-KW"/>
</dbReference>
<dbReference type="SUPFAM" id="SSF52096">
    <property type="entry name" value="ClpP/crotonase"/>
    <property type="match status" value="1"/>
</dbReference>